<evidence type="ECO:0000313" key="2">
    <source>
        <dbReference type="EMBL" id="CAI5764706.1"/>
    </source>
</evidence>
<proteinExistence type="predicted"/>
<feature type="compositionally biased region" description="Pro residues" evidence="1">
    <location>
        <begin position="117"/>
        <end position="126"/>
    </location>
</feature>
<accession>A0AA35JRC1</accession>
<keyword evidence="3" id="KW-1185">Reference proteome</keyword>
<dbReference type="Proteomes" id="UP001178461">
    <property type="component" value="Chromosome 1"/>
</dbReference>
<dbReference type="AlphaFoldDB" id="A0AA35JRC1"/>
<gene>
    <name evidence="2" type="ORF">PODLI_1B034127</name>
</gene>
<name>A0AA35JRC1_9SAUR</name>
<feature type="region of interest" description="Disordered" evidence="1">
    <location>
        <begin position="1"/>
        <end position="152"/>
    </location>
</feature>
<organism evidence="2 3">
    <name type="scientific">Podarcis lilfordi</name>
    <name type="common">Lilford's wall lizard</name>
    <dbReference type="NCBI Taxonomy" id="74358"/>
    <lineage>
        <taxon>Eukaryota</taxon>
        <taxon>Metazoa</taxon>
        <taxon>Chordata</taxon>
        <taxon>Craniata</taxon>
        <taxon>Vertebrata</taxon>
        <taxon>Euteleostomi</taxon>
        <taxon>Lepidosauria</taxon>
        <taxon>Squamata</taxon>
        <taxon>Bifurcata</taxon>
        <taxon>Unidentata</taxon>
        <taxon>Episquamata</taxon>
        <taxon>Laterata</taxon>
        <taxon>Lacertibaenia</taxon>
        <taxon>Lacertidae</taxon>
        <taxon>Podarcis</taxon>
    </lineage>
</organism>
<evidence type="ECO:0000256" key="1">
    <source>
        <dbReference type="SAM" id="MobiDB-lite"/>
    </source>
</evidence>
<feature type="compositionally biased region" description="Polar residues" evidence="1">
    <location>
        <begin position="34"/>
        <end position="57"/>
    </location>
</feature>
<evidence type="ECO:0000313" key="3">
    <source>
        <dbReference type="Proteomes" id="UP001178461"/>
    </source>
</evidence>
<reference evidence="2" key="1">
    <citation type="submission" date="2022-12" db="EMBL/GenBank/DDBJ databases">
        <authorList>
            <person name="Alioto T."/>
            <person name="Alioto T."/>
            <person name="Gomez Garrido J."/>
        </authorList>
    </citation>
    <scope>NUCLEOTIDE SEQUENCE</scope>
</reference>
<protein>
    <submittedName>
        <fullName evidence="2">Uncharacterized protein</fullName>
    </submittedName>
</protein>
<sequence length="160" mass="17050">MALSRLSLKHTHTRSLAPSPAFSGARTRSRSLSHTHTYTVSQSVSRASRSGPRSQPNMLGPSRPRLAPTPLGRMAMEGGEEEEEEPRLGVRVPTPLTSAAAARTSDAKPHWAGSKSVPPPPPPPAPSRLKWQQRKEDKAAAGGTSSLPACMCDVLHLSHA</sequence>
<dbReference type="EMBL" id="OX395126">
    <property type="protein sequence ID" value="CAI5764706.1"/>
    <property type="molecule type" value="Genomic_DNA"/>
</dbReference>